<dbReference type="Proteomes" id="UP000242180">
    <property type="component" value="Unassembled WGS sequence"/>
</dbReference>
<evidence type="ECO:0000313" key="2">
    <source>
        <dbReference type="Proteomes" id="UP000242180"/>
    </source>
</evidence>
<evidence type="ECO:0000313" key="1">
    <source>
        <dbReference type="EMBL" id="ORY95076.1"/>
    </source>
</evidence>
<dbReference type="OrthoDB" id="10670763at2759"/>
<organism evidence="1 2">
    <name type="scientific">Syncephalastrum racemosum</name>
    <name type="common">Filamentous fungus</name>
    <dbReference type="NCBI Taxonomy" id="13706"/>
    <lineage>
        <taxon>Eukaryota</taxon>
        <taxon>Fungi</taxon>
        <taxon>Fungi incertae sedis</taxon>
        <taxon>Mucoromycota</taxon>
        <taxon>Mucoromycotina</taxon>
        <taxon>Mucoromycetes</taxon>
        <taxon>Mucorales</taxon>
        <taxon>Syncephalastraceae</taxon>
        <taxon>Syncephalastrum</taxon>
    </lineage>
</organism>
<keyword evidence="2" id="KW-1185">Reference proteome</keyword>
<dbReference type="InParanoid" id="A0A1X2H948"/>
<dbReference type="AlphaFoldDB" id="A0A1X2H948"/>
<name>A0A1X2H948_SYNRA</name>
<reference evidence="1 2" key="1">
    <citation type="submission" date="2016-07" db="EMBL/GenBank/DDBJ databases">
        <title>Pervasive Adenine N6-methylation of Active Genes in Fungi.</title>
        <authorList>
            <consortium name="DOE Joint Genome Institute"/>
            <person name="Mondo S.J."/>
            <person name="Dannebaum R.O."/>
            <person name="Kuo R.C."/>
            <person name="Labutti K."/>
            <person name="Haridas S."/>
            <person name="Kuo A."/>
            <person name="Salamov A."/>
            <person name="Ahrendt S.R."/>
            <person name="Lipzen A."/>
            <person name="Sullivan W."/>
            <person name="Andreopoulos W.B."/>
            <person name="Clum A."/>
            <person name="Lindquist E."/>
            <person name="Daum C."/>
            <person name="Ramamoorthy G.K."/>
            <person name="Gryganskyi A."/>
            <person name="Culley D."/>
            <person name="Magnuson J.K."/>
            <person name="James T.Y."/>
            <person name="O'Malley M.A."/>
            <person name="Stajich J.E."/>
            <person name="Spatafora J.W."/>
            <person name="Visel A."/>
            <person name="Grigoriev I.V."/>
        </authorList>
    </citation>
    <scope>NUCLEOTIDE SEQUENCE [LARGE SCALE GENOMIC DNA]</scope>
    <source>
        <strain evidence="1 2">NRRL 2496</strain>
    </source>
</reference>
<protein>
    <submittedName>
        <fullName evidence="1">Uncharacterized protein</fullName>
    </submittedName>
</protein>
<dbReference type="EMBL" id="MCGN01000007">
    <property type="protein sequence ID" value="ORY95076.1"/>
    <property type="molecule type" value="Genomic_DNA"/>
</dbReference>
<proteinExistence type="predicted"/>
<accession>A0A1X2H948</accession>
<gene>
    <name evidence="1" type="ORF">BCR43DRAFT_526170</name>
</gene>
<comment type="caution">
    <text evidence="1">The sequence shown here is derived from an EMBL/GenBank/DDBJ whole genome shotgun (WGS) entry which is preliminary data.</text>
</comment>
<sequence>MPSGMPVGCILDSTTNLPVGSNEILKGAKGIACTTSMPGLPSVRQRQRFCHLELPSKLHEVHQLPAQNQDAPLCDPREVGNVKTLSTIAATCCALLDLTTEDTESMICGPGEILDLVSIAVQLPQEYHQDEAVMRNRQLLRQKGIFLFCGCDKSSTQVMVTQAAGHVGRYVEPAKDLQGTLNFACYSSLYEGIFEETDGHAVKNKLKIGIKVFVDHVFNSIRPESATIFYRQDCMQEFFEAFHESSYEIPPVNISCLRQALAISYLDNTRTPDFSRALATFHVTARVREINNKDASKDWVTLMTFVVALKKRLTVHDNLPELAIAMIEDFS</sequence>